<organism evidence="1 2">
    <name type="scientific">Paenibacillus baimaensis</name>
    <dbReference type="NCBI Taxonomy" id="2982185"/>
    <lineage>
        <taxon>Bacteria</taxon>
        <taxon>Bacillati</taxon>
        <taxon>Bacillota</taxon>
        <taxon>Bacilli</taxon>
        <taxon>Bacillales</taxon>
        <taxon>Paenibacillaceae</taxon>
        <taxon>Paenibacillus</taxon>
    </lineage>
</organism>
<dbReference type="Gene3D" id="3.40.50.150">
    <property type="entry name" value="Vaccinia Virus protein VP39"/>
    <property type="match status" value="1"/>
</dbReference>
<accession>A0ABT2USG6</accession>
<dbReference type="PANTHER" id="PTHR35276:SF1">
    <property type="entry name" value="TRNA (MNM(5)S(2)U34)-METHYLTRANSFERASE, CHLOROPLASTIC"/>
    <property type="match status" value="1"/>
</dbReference>
<name>A0ABT2USG6_9BACL</name>
<dbReference type="SUPFAM" id="SSF53335">
    <property type="entry name" value="S-adenosyl-L-methionine-dependent methyltransferases"/>
    <property type="match status" value="1"/>
</dbReference>
<dbReference type="Proteomes" id="UP001652445">
    <property type="component" value="Unassembled WGS sequence"/>
</dbReference>
<evidence type="ECO:0000313" key="2">
    <source>
        <dbReference type="Proteomes" id="UP001652445"/>
    </source>
</evidence>
<keyword evidence="1" id="KW-0808">Transferase</keyword>
<dbReference type="GO" id="GO:0032259">
    <property type="term" value="P:methylation"/>
    <property type="evidence" value="ECO:0007669"/>
    <property type="project" value="UniProtKB-KW"/>
</dbReference>
<protein>
    <submittedName>
        <fullName evidence="1">Methyltransferase domain-containing protein</fullName>
    </submittedName>
</protein>
<dbReference type="EMBL" id="JAOQIO010000123">
    <property type="protein sequence ID" value="MCU6797611.1"/>
    <property type="molecule type" value="Genomic_DNA"/>
</dbReference>
<dbReference type="PANTHER" id="PTHR35276">
    <property type="entry name" value="S-ADENOSYL-L-METHIONINE-DEPENDENT METHYLTRANSFERASES SUPERFAMILY PROTEIN"/>
    <property type="match status" value="1"/>
</dbReference>
<dbReference type="CDD" id="cd02440">
    <property type="entry name" value="AdoMet_MTases"/>
    <property type="match status" value="1"/>
</dbReference>
<dbReference type="InterPro" id="IPR010719">
    <property type="entry name" value="MnmM_MeTrfase"/>
</dbReference>
<dbReference type="GO" id="GO:0008168">
    <property type="term" value="F:methyltransferase activity"/>
    <property type="evidence" value="ECO:0007669"/>
    <property type="project" value="UniProtKB-KW"/>
</dbReference>
<gene>
    <name evidence="1" type="ORF">OB236_36350</name>
</gene>
<evidence type="ECO:0000313" key="1">
    <source>
        <dbReference type="EMBL" id="MCU6797611.1"/>
    </source>
</evidence>
<sequence length="192" mass="20904">MLSILNYAHKLVQQLVGPGDTVVDATAGNGGDTLFLARLVGHEGTVHAFDIQQQAITATKQRLAQEQPDYSHVRLHLCSHAELESHVPEAAQRRIGAVMFNLGYLPGGDHQAVTTPSATIPALQAAAASLRKGGILTIVLYTGHQGGEDEAAAVRAWAEQLPQKQFQVLEYRFMNQRNHPPYLIAVEKLKLD</sequence>
<reference evidence="1 2" key="1">
    <citation type="submission" date="2022-09" db="EMBL/GenBank/DDBJ databases">
        <authorList>
            <person name="Han X.L."/>
            <person name="Wang Q."/>
            <person name="Lu T."/>
        </authorList>
    </citation>
    <scope>NUCLEOTIDE SEQUENCE [LARGE SCALE GENOMIC DNA]</scope>
    <source>
        <strain evidence="1 2">WQ 127069</strain>
    </source>
</reference>
<proteinExistence type="predicted"/>
<comment type="caution">
    <text evidence="1">The sequence shown here is derived from an EMBL/GenBank/DDBJ whole genome shotgun (WGS) entry which is preliminary data.</text>
</comment>
<dbReference type="RefSeq" id="WP_256711233.1">
    <property type="nucleotide sequence ID" value="NZ_JAOQIO010000123.1"/>
</dbReference>
<keyword evidence="1" id="KW-0489">Methyltransferase</keyword>
<dbReference type="InterPro" id="IPR029063">
    <property type="entry name" value="SAM-dependent_MTases_sf"/>
</dbReference>
<dbReference type="Pfam" id="PF06962">
    <property type="entry name" value="rRNA_methylase"/>
    <property type="match status" value="1"/>
</dbReference>
<keyword evidence="2" id="KW-1185">Reference proteome</keyword>